<name>A0A1B6HME0_9HEMI</name>
<gene>
    <name evidence="1" type="ORF">g.18816</name>
</gene>
<dbReference type="EMBL" id="GECU01031895">
    <property type="protein sequence ID" value="JAS75811.1"/>
    <property type="molecule type" value="Transcribed_RNA"/>
</dbReference>
<reference evidence="1" key="1">
    <citation type="submission" date="2015-11" db="EMBL/GenBank/DDBJ databases">
        <title>De novo transcriptome assembly of four potential Pierce s Disease insect vectors from Arizona vineyards.</title>
        <authorList>
            <person name="Tassone E.E."/>
        </authorList>
    </citation>
    <scope>NUCLEOTIDE SEQUENCE</scope>
</reference>
<protein>
    <submittedName>
        <fullName evidence="1">Uncharacterized protein</fullName>
    </submittedName>
</protein>
<dbReference type="AlphaFoldDB" id="A0A1B6HME0"/>
<accession>A0A1B6HME0</accession>
<feature type="non-terminal residue" evidence="1">
    <location>
        <position position="1"/>
    </location>
</feature>
<organism evidence="1">
    <name type="scientific">Homalodisca liturata</name>
    <dbReference type="NCBI Taxonomy" id="320908"/>
    <lineage>
        <taxon>Eukaryota</taxon>
        <taxon>Metazoa</taxon>
        <taxon>Ecdysozoa</taxon>
        <taxon>Arthropoda</taxon>
        <taxon>Hexapoda</taxon>
        <taxon>Insecta</taxon>
        <taxon>Pterygota</taxon>
        <taxon>Neoptera</taxon>
        <taxon>Paraneoptera</taxon>
        <taxon>Hemiptera</taxon>
        <taxon>Auchenorrhyncha</taxon>
        <taxon>Membracoidea</taxon>
        <taxon>Cicadellidae</taxon>
        <taxon>Cicadellinae</taxon>
        <taxon>Proconiini</taxon>
        <taxon>Homalodisca</taxon>
    </lineage>
</organism>
<proteinExistence type="predicted"/>
<evidence type="ECO:0000313" key="1">
    <source>
        <dbReference type="EMBL" id="JAS75811.1"/>
    </source>
</evidence>
<sequence>GIVTPVTLVFTAVETLLGMPCSRLLVSIVLISYVSGTELNSLKVRWGNPANSYYDLPCSLQDAVADPQWHKSAYDPGLKVDMVSHFRDPRFFLLFDAAGSIAGVRFGFHKQDFRRSMVGLHGKQFNYVFPRKMFRTEKLWNTKTFYTTVLFDNPDVIKTGGRPFLNKSADGTVTSLHYWADSTWHSVPKRECDVTAELKEQGCYESMGKHYFYNTDNSTDCAQWQGFFTTYDEGVLSGFGLCVFGTYLSPFFHTFYEYPAFPVIKTILRSRPTCVDEWLPRTGITSVHVFLRKDPVQVSCPLSDWRTDHCSATNCDVQVIIV</sequence>